<dbReference type="AlphaFoldDB" id="W1N721"/>
<feature type="transmembrane region" description="Helical" evidence="1">
    <location>
        <begin position="42"/>
        <end position="59"/>
    </location>
</feature>
<dbReference type="EMBL" id="AVBC01000026">
    <property type="protein sequence ID" value="ERL51337.1"/>
    <property type="molecule type" value="Genomic_DNA"/>
</dbReference>
<accession>W1N721</accession>
<organism evidence="2 3">
    <name type="scientific">Halomonas huangheensis</name>
    <dbReference type="NCBI Taxonomy" id="1178482"/>
    <lineage>
        <taxon>Bacteria</taxon>
        <taxon>Pseudomonadati</taxon>
        <taxon>Pseudomonadota</taxon>
        <taxon>Gammaproteobacteria</taxon>
        <taxon>Oceanospirillales</taxon>
        <taxon>Halomonadaceae</taxon>
        <taxon>Halomonas</taxon>
    </lineage>
</organism>
<gene>
    <name evidence="2" type="ORF">BJB45_14185</name>
</gene>
<keyword evidence="1" id="KW-0472">Membrane</keyword>
<dbReference type="PATRIC" id="fig|1178482.3.peg.1991"/>
<dbReference type="Proteomes" id="UP000019113">
    <property type="component" value="Unassembled WGS sequence"/>
</dbReference>
<keyword evidence="3" id="KW-1185">Reference proteome</keyword>
<keyword evidence="1" id="KW-1133">Transmembrane helix</keyword>
<keyword evidence="1" id="KW-0812">Transmembrane</keyword>
<feature type="transmembrane region" description="Helical" evidence="1">
    <location>
        <begin position="79"/>
        <end position="97"/>
    </location>
</feature>
<evidence type="ECO:0000313" key="2">
    <source>
        <dbReference type="EMBL" id="ERL51337.1"/>
    </source>
</evidence>
<protein>
    <submittedName>
        <fullName evidence="2">Uncharacterized protein</fullName>
    </submittedName>
</protein>
<dbReference type="KEGG" id="hhu:AR456_13005"/>
<reference evidence="2 3" key="1">
    <citation type="submission" date="2013-08" db="EMBL/GenBank/DDBJ databases">
        <title>draft genome of Halomonas huanghegensis, strain BJGMM-B45T.</title>
        <authorList>
            <person name="Miao C."/>
            <person name="Wan Y."/>
            <person name="Jin W."/>
        </authorList>
    </citation>
    <scope>NUCLEOTIDE SEQUENCE [LARGE SCALE GENOMIC DNA]</scope>
    <source>
        <strain evidence="2 3">BJGMM-B45</strain>
    </source>
</reference>
<evidence type="ECO:0000313" key="3">
    <source>
        <dbReference type="Proteomes" id="UP000019113"/>
    </source>
</evidence>
<feature type="transmembrane region" description="Helical" evidence="1">
    <location>
        <begin position="12"/>
        <end position="30"/>
    </location>
</feature>
<sequence>MPLFGLSTLPVGLAAIMLATCAVLAVWLLIEPRLISGLAWPWRLPMILLGIWALGGGLAQPLLYGDVPAWLRLVGGLPWYPAALGVFIFLLLIRVLFI</sequence>
<comment type="caution">
    <text evidence="2">The sequence shown here is derived from an EMBL/GenBank/DDBJ whole genome shotgun (WGS) entry which is preliminary data.</text>
</comment>
<evidence type="ECO:0000256" key="1">
    <source>
        <dbReference type="SAM" id="Phobius"/>
    </source>
</evidence>
<proteinExistence type="predicted"/>
<name>W1N721_9GAMM</name>